<organism evidence="3 4">
    <name type="scientific">Varroa destructor</name>
    <name type="common">Honeybee mite</name>
    <dbReference type="NCBI Taxonomy" id="109461"/>
    <lineage>
        <taxon>Eukaryota</taxon>
        <taxon>Metazoa</taxon>
        <taxon>Ecdysozoa</taxon>
        <taxon>Arthropoda</taxon>
        <taxon>Chelicerata</taxon>
        <taxon>Arachnida</taxon>
        <taxon>Acari</taxon>
        <taxon>Parasitiformes</taxon>
        <taxon>Mesostigmata</taxon>
        <taxon>Gamasina</taxon>
        <taxon>Dermanyssoidea</taxon>
        <taxon>Varroidae</taxon>
        <taxon>Varroa</taxon>
    </lineage>
</organism>
<keyword evidence="2" id="KW-0677">Repeat</keyword>
<dbReference type="InterPro" id="IPR040239">
    <property type="entry name" value="HcpB-like"/>
</dbReference>
<dbReference type="Pfam" id="PF08238">
    <property type="entry name" value="Sel1"/>
    <property type="match status" value="4"/>
</dbReference>
<sequence length="227" mass="25466">MPYNMKDEEEVKQFLENLGIEYRFACLKEKKPDGCHLLGDYLEAIRKDFRRAAQVYQDNCNERGHGHSCHKFGNYAYFGKGTPEDRAKSFEYQIKSCNAGYPKGCVMAGLHLTAEKGSGVPQDIEKGISLLKRACDMGSHDGCHQASGICLTGRGVVAQNMKEAFELAVKGCDLGNIYSCHNVALMYERGTGVEKDKVKAEQYRSKVVDYKEQCKSNYTLKMEEGID</sequence>
<dbReference type="PANTHER" id="PTHR13891">
    <property type="entry name" value="CYTOCHROME C OXIDASE ASSEMBLY FACTOR 7"/>
    <property type="match status" value="1"/>
</dbReference>
<dbReference type="EnsemblMetazoa" id="XM_022803158">
    <property type="protein sequence ID" value="XP_022658893"/>
    <property type="gene ID" value="LOC111249368"/>
</dbReference>
<accession>A0A7M7MFX8</accession>
<proteinExistence type="inferred from homology"/>
<dbReference type="OrthoDB" id="272077at2759"/>
<dbReference type="AlphaFoldDB" id="A0A7M7MFX8"/>
<evidence type="ECO:0000256" key="2">
    <source>
        <dbReference type="ARBA" id="ARBA00022737"/>
    </source>
</evidence>
<reference evidence="3" key="1">
    <citation type="submission" date="2021-01" db="UniProtKB">
        <authorList>
            <consortium name="EnsemblMetazoa"/>
        </authorList>
    </citation>
    <scope>IDENTIFICATION</scope>
</reference>
<dbReference type="SUPFAM" id="SSF81901">
    <property type="entry name" value="HCP-like"/>
    <property type="match status" value="2"/>
</dbReference>
<dbReference type="OMA" id="PGCINAG"/>
<comment type="similarity">
    <text evidence="1">Belongs to the hcp beta-lactamase family.</text>
</comment>
<evidence type="ECO:0008006" key="5">
    <source>
        <dbReference type="Google" id="ProtNLM"/>
    </source>
</evidence>
<dbReference type="RefSeq" id="XP_022658893.1">
    <property type="nucleotide sequence ID" value="XM_022803158.1"/>
</dbReference>
<dbReference type="Gene3D" id="1.25.40.10">
    <property type="entry name" value="Tetratricopeptide repeat domain"/>
    <property type="match status" value="1"/>
</dbReference>
<name>A0A7M7MFX8_VARDE</name>
<dbReference type="PANTHER" id="PTHR13891:SF1">
    <property type="entry name" value="CYTOCHROME C OXIDASE ASSEMBLY FACTOR 7"/>
    <property type="match status" value="1"/>
</dbReference>
<evidence type="ECO:0000313" key="4">
    <source>
        <dbReference type="Proteomes" id="UP000594260"/>
    </source>
</evidence>
<dbReference type="SMART" id="SM00671">
    <property type="entry name" value="SEL1"/>
    <property type="match status" value="5"/>
</dbReference>
<dbReference type="GeneID" id="111249368"/>
<dbReference type="Proteomes" id="UP000594260">
    <property type="component" value="Unplaced"/>
</dbReference>
<keyword evidence="4" id="KW-1185">Reference proteome</keyword>
<dbReference type="InterPro" id="IPR006597">
    <property type="entry name" value="Sel1-like"/>
</dbReference>
<dbReference type="CTD" id="65260"/>
<dbReference type="GO" id="GO:0005758">
    <property type="term" value="C:mitochondrial intermembrane space"/>
    <property type="evidence" value="ECO:0007669"/>
    <property type="project" value="TreeGrafter"/>
</dbReference>
<evidence type="ECO:0000313" key="3">
    <source>
        <dbReference type="EnsemblMetazoa" id="XP_022658893"/>
    </source>
</evidence>
<dbReference type="InterPro" id="IPR011990">
    <property type="entry name" value="TPR-like_helical_dom_sf"/>
</dbReference>
<evidence type="ECO:0000256" key="1">
    <source>
        <dbReference type="ARBA" id="ARBA00008486"/>
    </source>
</evidence>
<dbReference type="KEGG" id="vde:111249368"/>
<dbReference type="InParanoid" id="A0A7M7MFX8"/>
<protein>
    <recommendedName>
        <fullName evidence="5">Cytochrome c oxidase assembly factor 7</fullName>
    </recommendedName>
</protein>